<evidence type="ECO:0000313" key="12">
    <source>
        <dbReference type="EMBL" id="PVH24073.1"/>
    </source>
</evidence>
<dbReference type="Pfam" id="PF13149">
    <property type="entry name" value="Mfa_like_1"/>
    <property type="match status" value="1"/>
</dbReference>
<feature type="active site" description="Proton acceptor" evidence="8">
    <location>
        <position position="362"/>
    </location>
</feature>
<protein>
    <submittedName>
        <fullName evidence="12">Endonuclease</fullName>
    </submittedName>
</protein>
<dbReference type="OrthoDB" id="9811262at2"/>
<feature type="domain" description="DNA/RNA non-specific endonuclease/pyrophosphatase/phosphodiesterase" evidence="11">
    <location>
        <begin position="294"/>
        <end position="504"/>
    </location>
</feature>
<dbReference type="SMART" id="SM00477">
    <property type="entry name" value="NUC"/>
    <property type="match status" value="1"/>
</dbReference>
<evidence type="ECO:0000256" key="3">
    <source>
        <dbReference type="ARBA" id="ARBA00022722"/>
    </source>
</evidence>
<evidence type="ECO:0000256" key="4">
    <source>
        <dbReference type="ARBA" id="ARBA00022723"/>
    </source>
</evidence>
<sequence length="515" mass="57041">MSVLFFSSCKKESNVLQGQQDETIYFSSEISGLPRTRAQGTQWDAQDSIGIFMYRKGATLDGSSIVNEGFNKAYQTNGNGNFVAKQAADRLIMPSGTEVDFLAYYPYRRLNNVAPLVDIADQSKPEALDFMVSARTGTSPISGAPVVLSFERQMAKLEFKVAGSDLNGIRAEWIGLASSAVFNLASSTFEAAQTPINVPAHITKNELNETVISWTIFPGQSTAPQKIVFTKANGNAYTWNITPNIEFAKGHRYQYDLTLGTGGEVTPTPTASYMELPIIAAGANEVYSLKMGSGRRNYSMLYNNDYKLAEWVAYPLCDAYLGGLSRTDRWAYDPDPKIQRLFQADLSSGYPNNASLGIDRGHQLPSGDRTANRSENEQTFYYTNMTPQAKTLNQNVWARLEDKVRSWATESGVDTVYVVTGGMATSASNTTLEYVSDNSGRNVVKPKYYYKVLAMKRGTTYYTIGFRFNNVAHASNVNYMNYTASVAELEKETGFTFFPALPDAVKSTINTQIWR</sequence>
<dbReference type="PROSITE" id="PS01070">
    <property type="entry name" value="NUCLEASE_NON_SPEC"/>
    <property type="match status" value="1"/>
</dbReference>
<keyword evidence="13" id="KW-1185">Reference proteome</keyword>
<dbReference type="Gene3D" id="2.60.40.2630">
    <property type="match status" value="1"/>
</dbReference>
<keyword evidence="5 12" id="KW-0255">Endonuclease</keyword>
<dbReference type="InterPro" id="IPR044929">
    <property type="entry name" value="DNA/RNA_non-sp_Endonuclease_sf"/>
</dbReference>
<evidence type="ECO:0000313" key="13">
    <source>
        <dbReference type="Proteomes" id="UP000245627"/>
    </source>
</evidence>
<dbReference type="EMBL" id="QDKG01000008">
    <property type="protein sequence ID" value="PVH24073.1"/>
    <property type="molecule type" value="Genomic_DNA"/>
</dbReference>
<proteinExistence type="inferred from homology"/>
<dbReference type="InterPro" id="IPR044925">
    <property type="entry name" value="His-Me_finger_sf"/>
</dbReference>
<evidence type="ECO:0000259" key="11">
    <source>
        <dbReference type="SMART" id="SM00892"/>
    </source>
</evidence>
<evidence type="ECO:0000259" key="10">
    <source>
        <dbReference type="SMART" id="SM00477"/>
    </source>
</evidence>
<comment type="cofactor">
    <cofactor evidence="1">
        <name>Mg(2+)</name>
        <dbReference type="ChEBI" id="CHEBI:18420"/>
    </cofactor>
</comment>
<reference evidence="12 13" key="1">
    <citation type="submission" date="2018-04" db="EMBL/GenBank/DDBJ databases">
        <title>Sphingobacterium cortibacter sp. nov.</title>
        <authorList>
            <person name="Li Y."/>
        </authorList>
    </citation>
    <scope>NUCLEOTIDE SEQUENCE [LARGE SCALE GENOMIC DNA]</scope>
    <source>
        <strain evidence="12 13">2c-3</strain>
    </source>
</reference>
<dbReference type="Gene3D" id="2.60.40.2620">
    <property type="entry name" value="Fimbrillin-like"/>
    <property type="match status" value="1"/>
</dbReference>
<dbReference type="AlphaFoldDB" id="A0A2T8HF89"/>
<dbReference type="Gene3D" id="3.40.570.10">
    <property type="entry name" value="Extracellular Endonuclease, subunit A"/>
    <property type="match status" value="1"/>
</dbReference>
<dbReference type="GO" id="GO:0004519">
    <property type="term" value="F:endonuclease activity"/>
    <property type="evidence" value="ECO:0007669"/>
    <property type="project" value="UniProtKB-KW"/>
</dbReference>
<name>A0A2T8HF89_9SPHI</name>
<comment type="caution">
    <text evidence="12">The sequence shown here is derived from an EMBL/GenBank/DDBJ whole genome shotgun (WGS) entry which is preliminary data.</text>
</comment>
<evidence type="ECO:0000256" key="1">
    <source>
        <dbReference type="ARBA" id="ARBA00001946"/>
    </source>
</evidence>
<dbReference type="InterPro" id="IPR020821">
    <property type="entry name" value="ENPP1-3/EXOG-like_nuc-like"/>
</dbReference>
<evidence type="ECO:0000256" key="5">
    <source>
        <dbReference type="ARBA" id="ARBA00022759"/>
    </source>
</evidence>
<feature type="binding site" evidence="9">
    <location>
        <position position="393"/>
    </location>
    <ligand>
        <name>Mg(2+)</name>
        <dbReference type="ChEBI" id="CHEBI:18420"/>
        <note>catalytic</note>
    </ligand>
</feature>
<dbReference type="InterPro" id="IPR042278">
    <property type="entry name" value="Mfa-like_1_N"/>
</dbReference>
<dbReference type="SMART" id="SM00892">
    <property type="entry name" value="Endonuclease_NS"/>
    <property type="match status" value="1"/>
</dbReference>
<keyword evidence="3" id="KW-0540">Nuclease</keyword>
<accession>A0A2T8HF89</accession>
<dbReference type="InterPro" id="IPR018524">
    <property type="entry name" value="DNA/RNA_endonuclease_AS"/>
</dbReference>
<keyword evidence="6" id="KW-0378">Hydrolase</keyword>
<dbReference type="CDD" id="cd13120">
    <property type="entry name" value="BF2867_like_N"/>
    <property type="match status" value="1"/>
</dbReference>
<feature type="domain" description="ENPP1-3/EXOG-like endonuclease/phosphodiesterase" evidence="10">
    <location>
        <begin position="295"/>
        <end position="504"/>
    </location>
</feature>
<evidence type="ECO:0000256" key="7">
    <source>
        <dbReference type="ARBA" id="ARBA00022842"/>
    </source>
</evidence>
<dbReference type="Pfam" id="PF01223">
    <property type="entry name" value="Endonuclease_NS"/>
    <property type="match status" value="1"/>
</dbReference>
<dbReference type="GO" id="GO:0003676">
    <property type="term" value="F:nucleic acid binding"/>
    <property type="evidence" value="ECO:0007669"/>
    <property type="project" value="InterPro"/>
</dbReference>
<dbReference type="InterPro" id="IPR025049">
    <property type="entry name" value="Mfa-like_1"/>
</dbReference>
<evidence type="ECO:0000256" key="9">
    <source>
        <dbReference type="PIRSR" id="PIRSR640255-2"/>
    </source>
</evidence>
<gene>
    <name evidence="12" type="ORF">DC487_16085</name>
</gene>
<dbReference type="SUPFAM" id="SSF54060">
    <property type="entry name" value="His-Me finger endonucleases"/>
    <property type="match status" value="1"/>
</dbReference>
<dbReference type="InterPro" id="IPR040255">
    <property type="entry name" value="Non-specific_endonuclease"/>
</dbReference>
<dbReference type="InterPro" id="IPR001604">
    <property type="entry name" value="Endo_G_ENPP1-like_dom"/>
</dbReference>
<dbReference type="PANTHER" id="PTHR13966">
    <property type="entry name" value="ENDONUCLEASE RELATED"/>
    <property type="match status" value="1"/>
</dbReference>
<dbReference type="GO" id="GO:0016787">
    <property type="term" value="F:hydrolase activity"/>
    <property type="evidence" value="ECO:0007669"/>
    <property type="project" value="UniProtKB-KW"/>
</dbReference>
<dbReference type="Proteomes" id="UP000245627">
    <property type="component" value="Unassembled WGS sequence"/>
</dbReference>
<dbReference type="CDD" id="cd13121">
    <property type="entry name" value="BF2867_like_C"/>
    <property type="match status" value="1"/>
</dbReference>
<evidence type="ECO:0000256" key="6">
    <source>
        <dbReference type="ARBA" id="ARBA00022801"/>
    </source>
</evidence>
<organism evidence="12 13">
    <name type="scientific">Sphingobacterium corticibacter</name>
    <dbReference type="NCBI Taxonomy" id="2171749"/>
    <lineage>
        <taxon>Bacteria</taxon>
        <taxon>Pseudomonadati</taxon>
        <taxon>Bacteroidota</taxon>
        <taxon>Sphingobacteriia</taxon>
        <taxon>Sphingobacteriales</taxon>
        <taxon>Sphingobacteriaceae</taxon>
        <taxon>Sphingobacterium</taxon>
    </lineage>
</organism>
<dbReference type="PANTHER" id="PTHR13966:SF5">
    <property type="entry name" value="ENDONUCLEASE G, MITOCHONDRIAL"/>
    <property type="match status" value="1"/>
</dbReference>
<keyword evidence="7" id="KW-0460">Magnesium</keyword>
<evidence type="ECO:0000256" key="2">
    <source>
        <dbReference type="ARBA" id="ARBA00010052"/>
    </source>
</evidence>
<dbReference type="GO" id="GO:0046872">
    <property type="term" value="F:metal ion binding"/>
    <property type="evidence" value="ECO:0007669"/>
    <property type="project" value="UniProtKB-KW"/>
</dbReference>
<keyword evidence="4 9" id="KW-0479">Metal-binding</keyword>
<evidence type="ECO:0000256" key="8">
    <source>
        <dbReference type="PIRSR" id="PIRSR640255-1"/>
    </source>
</evidence>
<comment type="similarity">
    <text evidence="2">Belongs to the DNA/RNA non-specific endonuclease family.</text>
</comment>